<dbReference type="InterPro" id="IPR005333">
    <property type="entry name" value="Transcription_factor_TCP"/>
</dbReference>
<keyword evidence="5" id="KW-0804">Transcription</keyword>
<evidence type="ECO:0000256" key="4">
    <source>
        <dbReference type="ARBA" id="ARBA00023125"/>
    </source>
</evidence>
<dbReference type="PANTHER" id="PTHR31072">
    <property type="entry name" value="TRANSCRIPTION FACTOR TCP4-RELATED"/>
    <property type="match status" value="1"/>
</dbReference>
<evidence type="ECO:0000256" key="1">
    <source>
        <dbReference type="ARBA" id="ARBA00004123"/>
    </source>
</evidence>
<dbReference type="Proteomes" id="UP001634393">
    <property type="component" value="Unassembled WGS sequence"/>
</dbReference>
<evidence type="ECO:0000256" key="7">
    <source>
        <dbReference type="SAM" id="MobiDB-lite"/>
    </source>
</evidence>
<dbReference type="GO" id="GO:0005634">
    <property type="term" value="C:nucleus"/>
    <property type="evidence" value="ECO:0007669"/>
    <property type="project" value="UniProtKB-SubCell"/>
</dbReference>
<keyword evidence="3" id="KW-0805">Transcription regulation</keyword>
<organism evidence="10 11">
    <name type="scientific">Penstemon smallii</name>
    <dbReference type="NCBI Taxonomy" id="265156"/>
    <lineage>
        <taxon>Eukaryota</taxon>
        <taxon>Viridiplantae</taxon>
        <taxon>Streptophyta</taxon>
        <taxon>Embryophyta</taxon>
        <taxon>Tracheophyta</taxon>
        <taxon>Spermatophyta</taxon>
        <taxon>Magnoliopsida</taxon>
        <taxon>eudicotyledons</taxon>
        <taxon>Gunneridae</taxon>
        <taxon>Pentapetalae</taxon>
        <taxon>asterids</taxon>
        <taxon>lamiids</taxon>
        <taxon>Lamiales</taxon>
        <taxon>Plantaginaceae</taxon>
        <taxon>Cheloneae</taxon>
        <taxon>Penstemon</taxon>
    </lineage>
</organism>
<dbReference type="InterPro" id="IPR017887">
    <property type="entry name" value="TF_TCP_subgr"/>
</dbReference>
<reference evidence="10 11" key="1">
    <citation type="submission" date="2024-12" db="EMBL/GenBank/DDBJ databases">
        <title>The unique morphological basis and parallel evolutionary history of personate flowers in Penstemon.</title>
        <authorList>
            <person name="Depatie T.H."/>
            <person name="Wessinger C.A."/>
        </authorList>
    </citation>
    <scope>NUCLEOTIDE SEQUENCE [LARGE SCALE GENOMIC DNA]</scope>
    <source>
        <strain evidence="10">WTNN_2</strain>
        <tissue evidence="10">Leaf</tissue>
    </source>
</reference>
<sequence>MYNRNNTYLHPSTSVVGLNGNEILLHHHGHVDFHSGNHYLTGLGPTNAPVLEASALFNDINGLNGDHPSTMSTFPRSQKAAKKDRHSKINTAQGPRDRRVRLSIGIARKFFDLQEMLGFDKPSKTLDWLLTKSKTAIKDLVQMKSCKSTNSTSGGPSDCHEEVESCPNDSKGKSVLMNGNKVNLAKESRAKARARARERTKEKMCIKAQLNEASRYKGNYQYQFEVSGSREPILHCPLSYEEATITTQEELIQESIVIKRRFKQLHPQIFGFNGQQNLNVSTANGNENWDYSNFSTSQSNNQLCAILDHHKFIN</sequence>
<feature type="region of interest" description="Disordered" evidence="7">
    <location>
        <begin position="146"/>
        <end position="175"/>
    </location>
</feature>
<keyword evidence="4" id="KW-0238">DNA-binding</keyword>
<keyword evidence="2" id="KW-0217">Developmental protein</keyword>
<feature type="compositionally biased region" description="Basic residues" evidence="7">
    <location>
        <begin position="79"/>
        <end position="88"/>
    </location>
</feature>
<keyword evidence="6" id="KW-0539">Nucleus</keyword>
<evidence type="ECO:0000259" key="8">
    <source>
        <dbReference type="PROSITE" id="PS51369"/>
    </source>
</evidence>
<evidence type="ECO:0000256" key="5">
    <source>
        <dbReference type="ARBA" id="ARBA00023163"/>
    </source>
</evidence>
<evidence type="ECO:0000313" key="11">
    <source>
        <dbReference type="Proteomes" id="UP001634393"/>
    </source>
</evidence>
<feature type="domain" description="R" evidence="9">
    <location>
        <begin position="186"/>
        <end position="203"/>
    </location>
</feature>
<feature type="compositionally biased region" description="Polar residues" evidence="7">
    <location>
        <begin position="146"/>
        <end position="155"/>
    </location>
</feature>
<comment type="subcellular location">
    <subcellularLocation>
        <location evidence="1">Nucleus</location>
    </subcellularLocation>
</comment>
<dbReference type="GO" id="GO:0003677">
    <property type="term" value="F:DNA binding"/>
    <property type="evidence" value="ECO:0007669"/>
    <property type="project" value="UniProtKB-KW"/>
</dbReference>
<feature type="domain" description="TCP" evidence="8">
    <location>
        <begin position="82"/>
        <end position="140"/>
    </location>
</feature>
<protein>
    <submittedName>
        <fullName evidence="10">Uncharacterized protein</fullName>
    </submittedName>
</protein>
<accession>A0ABD3RKP1</accession>
<keyword evidence="11" id="KW-1185">Reference proteome</keyword>
<dbReference type="InterPro" id="IPR017888">
    <property type="entry name" value="CYC/TB1_R_domain"/>
</dbReference>
<comment type="caution">
    <text evidence="10">The sequence shown here is derived from an EMBL/GenBank/DDBJ whole genome shotgun (WGS) entry which is preliminary data.</text>
</comment>
<evidence type="ECO:0000259" key="9">
    <source>
        <dbReference type="PROSITE" id="PS51370"/>
    </source>
</evidence>
<dbReference type="PROSITE" id="PS51369">
    <property type="entry name" value="TCP"/>
    <property type="match status" value="1"/>
</dbReference>
<feature type="region of interest" description="Disordered" evidence="7">
    <location>
        <begin position="67"/>
        <end position="96"/>
    </location>
</feature>
<name>A0ABD3RKP1_9LAMI</name>
<evidence type="ECO:0000256" key="3">
    <source>
        <dbReference type="ARBA" id="ARBA00023015"/>
    </source>
</evidence>
<evidence type="ECO:0000256" key="6">
    <source>
        <dbReference type="ARBA" id="ARBA00023242"/>
    </source>
</evidence>
<evidence type="ECO:0000313" key="10">
    <source>
        <dbReference type="EMBL" id="KAL3813542.1"/>
    </source>
</evidence>
<dbReference type="PANTHER" id="PTHR31072:SF224">
    <property type="entry name" value="TRANSCRIPTION FACTOR TCP1"/>
    <property type="match status" value="1"/>
</dbReference>
<gene>
    <name evidence="10" type="ORF">ACJIZ3_014810</name>
</gene>
<dbReference type="Pfam" id="PF03634">
    <property type="entry name" value="TCP"/>
    <property type="match status" value="1"/>
</dbReference>
<evidence type="ECO:0000256" key="2">
    <source>
        <dbReference type="ARBA" id="ARBA00022473"/>
    </source>
</evidence>
<dbReference type="PROSITE" id="PS51370">
    <property type="entry name" value="R"/>
    <property type="match status" value="1"/>
</dbReference>
<dbReference type="AlphaFoldDB" id="A0ABD3RKP1"/>
<proteinExistence type="predicted"/>
<dbReference type="EMBL" id="JBJXBP010000008">
    <property type="protein sequence ID" value="KAL3813542.1"/>
    <property type="molecule type" value="Genomic_DNA"/>
</dbReference>
<feature type="compositionally biased region" description="Polar residues" evidence="7">
    <location>
        <begin position="67"/>
        <end position="76"/>
    </location>
</feature>